<sequence length="220" mass="25000">MQPISEDLRNRIISCLKNGYSISKAVKITGASRGTVQNVRKTIKNEVNSIKAGRPKLLSSRDDQYLVRLVTVKGQENAVEARNTLENDLQKIVSAQTVRRSLQDWKRVIWSDGTKVNRFGSDGKLYAWKQPNEKLKRRHVKQTVKHGGGSLMVWSCISWYGVGHIVDVGKNMDKSVYLSVLQDDLVKSMADYCEENDLRMADFEFMQDNGPKHKSKIVSE</sequence>
<dbReference type="OrthoDB" id="2416077at2759"/>
<dbReference type="Proteomes" id="UP000717996">
    <property type="component" value="Unassembled WGS sequence"/>
</dbReference>
<name>A0A9P6XUA8_RHIOR</name>
<evidence type="ECO:0000313" key="2">
    <source>
        <dbReference type="Proteomes" id="UP000717996"/>
    </source>
</evidence>
<dbReference type="GO" id="GO:0003676">
    <property type="term" value="F:nucleic acid binding"/>
    <property type="evidence" value="ECO:0007669"/>
    <property type="project" value="InterPro"/>
</dbReference>
<dbReference type="Gene3D" id="3.30.420.10">
    <property type="entry name" value="Ribonuclease H-like superfamily/Ribonuclease H"/>
    <property type="match status" value="1"/>
</dbReference>
<proteinExistence type="predicted"/>
<evidence type="ECO:0008006" key="3">
    <source>
        <dbReference type="Google" id="ProtNLM"/>
    </source>
</evidence>
<gene>
    <name evidence="1" type="ORF">G6F51_013157</name>
</gene>
<dbReference type="EMBL" id="JAANIT010004705">
    <property type="protein sequence ID" value="KAG1532330.1"/>
    <property type="molecule type" value="Genomic_DNA"/>
</dbReference>
<comment type="caution">
    <text evidence="1">The sequence shown here is derived from an EMBL/GenBank/DDBJ whole genome shotgun (WGS) entry which is preliminary data.</text>
</comment>
<dbReference type="SUPFAM" id="SSF46689">
    <property type="entry name" value="Homeodomain-like"/>
    <property type="match status" value="1"/>
</dbReference>
<dbReference type="InterPro" id="IPR052338">
    <property type="entry name" value="Transposase_5"/>
</dbReference>
<dbReference type="PANTHER" id="PTHR23022">
    <property type="entry name" value="TRANSPOSABLE ELEMENT-RELATED"/>
    <property type="match status" value="1"/>
</dbReference>
<reference evidence="1" key="1">
    <citation type="journal article" date="2020" name="Microb. Genom.">
        <title>Genetic diversity of clinical and environmental Mucorales isolates obtained from an investigation of mucormycosis cases among solid organ transplant recipients.</title>
        <authorList>
            <person name="Nguyen M.H."/>
            <person name="Kaul D."/>
            <person name="Muto C."/>
            <person name="Cheng S.J."/>
            <person name="Richter R.A."/>
            <person name="Bruno V.M."/>
            <person name="Liu G."/>
            <person name="Beyhan S."/>
            <person name="Sundermann A.J."/>
            <person name="Mounaud S."/>
            <person name="Pasculle A.W."/>
            <person name="Nierman W.C."/>
            <person name="Driscoll E."/>
            <person name="Cumbie R."/>
            <person name="Clancy C.J."/>
            <person name="Dupont C.L."/>
        </authorList>
    </citation>
    <scope>NUCLEOTIDE SEQUENCE</scope>
    <source>
        <strain evidence="1">GL16</strain>
    </source>
</reference>
<dbReference type="InterPro" id="IPR009057">
    <property type="entry name" value="Homeodomain-like_sf"/>
</dbReference>
<dbReference type="AlphaFoldDB" id="A0A9P6XUA8"/>
<evidence type="ECO:0000313" key="1">
    <source>
        <dbReference type="EMBL" id="KAG1532330.1"/>
    </source>
</evidence>
<protein>
    <recommendedName>
        <fullName evidence="3">Transposase</fullName>
    </recommendedName>
</protein>
<organism evidence="1 2">
    <name type="scientific">Rhizopus oryzae</name>
    <name type="common">Mucormycosis agent</name>
    <name type="synonym">Rhizopus arrhizus var. delemar</name>
    <dbReference type="NCBI Taxonomy" id="64495"/>
    <lineage>
        <taxon>Eukaryota</taxon>
        <taxon>Fungi</taxon>
        <taxon>Fungi incertae sedis</taxon>
        <taxon>Mucoromycota</taxon>
        <taxon>Mucoromycotina</taxon>
        <taxon>Mucoromycetes</taxon>
        <taxon>Mucorales</taxon>
        <taxon>Mucorineae</taxon>
        <taxon>Rhizopodaceae</taxon>
        <taxon>Rhizopus</taxon>
    </lineage>
</organism>
<dbReference type="PANTHER" id="PTHR23022:SF135">
    <property type="entry name" value="SI:DKEY-77F5.3"/>
    <property type="match status" value="1"/>
</dbReference>
<accession>A0A9P6XUA8</accession>
<dbReference type="InterPro" id="IPR036397">
    <property type="entry name" value="RNaseH_sf"/>
</dbReference>